<feature type="compositionally biased region" description="Basic and acidic residues" evidence="1">
    <location>
        <begin position="326"/>
        <end position="340"/>
    </location>
</feature>
<comment type="caution">
    <text evidence="2">The sequence shown here is derived from an EMBL/GenBank/DDBJ whole genome shotgun (WGS) entry which is preliminary data.</text>
</comment>
<gene>
    <name evidence="2" type="ORF">ACFOX3_09770</name>
</gene>
<proteinExistence type="predicted"/>
<feature type="region of interest" description="Disordered" evidence="1">
    <location>
        <begin position="326"/>
        <end position="363"/>
    </location>
</feature>
<protein>
    <submittedName>
        <fullName evidence="2">Uncharacterized protein</fullName>
    </submittedName>
</protein>
<keyword evidence="3" id="KW-1185">Reference proteome</keyword>
<evidence type="ECO:0000313" key="2">
    <source>
        <dbReference type="EMBL" id="MFC4362593.1"/>
    </source>
</evidence>
<dbReference type="SUPFAM" id="SSF52309">
    <property type="entry name" value="N-(deoxy)ribosyltransferase-like"/>
    <property type="match status" value="1"/>
</dbReference>
<evidence type="ECO:0000256" key="1">
    <source>
        <dbReference type="SAM" id="MobiDB-lite"/>
    </source>
</evidence>
<sequence>CSNKNLFRGPGQAQAFIGELAREQTTEIYQTFFGGTDHLPRHLCTPQVNVGVINGPSIFTQVRSNNDRIADAIERSQLIIEKDNSLQPVADDRAILRVKIKQALNEILIAERAETAKIDEEFQKLSYFRKDLALRWASLKGLGGAAWDLAKWIKEVNDLTSMQLRLYRYAKNAATASGTENFYDTFTSLNLDAELRELIDVLGFDPTKVSLDDIKKALDLADQVTSDGPLMRDIGMFIKDFALSQHRLEVAEFGGAAAFEIILTAILTALTGGVGLGVAIASKARLIRQFEKLGKLLSEFAIANKKVGKYLADKAKRGAKSVKRSFDDVKTDAKATETKARPSKQNNKPPEKNNPKLSAANRDRQKINELSDDAHLAELSNNLKLRDEKIAAARDILSPYLDADNPKELLDRLDVTSPKDGAFFWSGYKEGALDAAASLAQKQGGISLETTKGGRIVNNWPELNKSPISGDFWSDFSEKYASSVSGKVKAVQSDVAFSENGGKVWKTTELPTMVKKGNVSEVEILDLSGNVRQVLNKKEMKALAESLNIGGGS</sequence>
<name>A0ABV8V442_9GAMM</name>
<dbReference type="EMBL" id="JBHSCX010000007">
    <property type="protein sequence ID" value="MFC4362593.1"/>
    <property type="molecule type" value="Genomic_DNA"/>
</dbReference>
<dbReference type="Proteomes" id="UP001595840">
    <property type="component" value="Unassembled WGS sequence"/>
</dbReference>
<reference evidence="3" key="1">
    <citation type="journal article" date="2019" name="Int. J. Syst. Evol. Microbiol.">
        <title>The Global Catalogue of Microorganisms (GCM) 10K type strain sequencing project: providing services to taxonomists for standard genome sequencing and annotation.</title>
        <authorList>
            <consortium name="The Broad Institute Genomics Platform"/>
            <consortium name="The Broad Institute Genome Sequencing Center for Infectious Disease"/>
            <person name="Wu L."/>
            <person name="Ma J."/>
        </authorList>
    </citation>
    <scope>NUCLEOTIDE SEQUENCE [LARGE SCALE GENOMIC DNA]</scope>
    <source>
        <strain evidence="3">CECT 8570</strain>
    </source>
</reference>
<accession>A0ABV8V442</accession>
<feature type="non-terminal residue" evidence="2">
    <location>
        <position position="1"/>
    </location>
</feature>
<evidence type="ECO:0000313" key="3">
    <source>
        <dbReference type="Proteomes" id="UP001595840"/>
    </source>
</evidence>
<organism evidence="2 3">
    <name type="scientific">Simiduia curdlanivorans</name>
    <dbReference type="NCBI Taxonomy" id="1492769"/>
    <lineage>
        <taxon>Bacteria</taxon>
        <taxon>Pseudomonadati</taxon>
        <taxon>Pseudomonadota</taxon>
        <taxon>Gammaproteobacteria</taxon>
        <taxon>Cellvibrionales</taxon>
        <taxon>Cellvibrionaceae</taxon>
        <taxon>Simiduia</taxon>
    </lineage>
</organism>